<dbReference type="AlphaFoldDB" id="A0A501WZG9"/>
<evidence type="ECO:0000256" key="4">
    <source>
        <dbReference type="ARBA" id="ARBA00022840"/>
    </source>
</evidence>
<evidence type="ECO:0000313" key="8">
    <source>
        <dbReference type="EMBL" id="TPE53844.1"/>
    </source>
</evidence>
<keyword evidence="1" id="KW-0813">Transport</keyword>
<gene>
    <name evidence="8" type="primary">ccmA</name>
    <name evidence="8" type="ORF">FJM51_02010</name>
</gene>
<dbReference type="GO" id="GO:0022857">
    <property type="term" value="F:transmembrane transporter activity"/>
    <property type="evidence" value="ECO:0007669"/>
    <property type="project" value="InterPro"/>
</dbReference>
<dbReference type="NCBIfam" id="TIGR01189">
    <property type="entry name" value="ccmA"/>
    <property type="match status" value="1"/>
</dbReference>
<dbReference type="PANTHER" id="PTHR43499">
    <property type="entry name" value="ABC TRANSPORTER I FAMILY MEMBER 1"/>
    <property type="match status" value="1"/>
</dbReference>
<evidence type="ECO:0000313" key="9">
    <source>
        <dbReference type="Proteomes" id="UP000319255"/>
    </source>
</evidence>
<dbReference type="SMART" id="SM00382">
    <property type="entry name" value="AAA"/>
    <property type="match status" value="1"/>
</dbReference>
<evidence type="ECO:0000256" key="1">
    <source>
        <dbReference type="ARBA" id="ARBA00022448"/>
    </source>
</evidence>
<evidence type="ECO:0000256" key="3">
    <source>
        <dbReference type="ARBA" id="ARBA00022748"/>
    </source>
</evidence>
<dbReference type="InterPro" id="IPR017871">
    <property type="entry name" value="ABC_transporter-like_CS"/>
</dbReference>
<keyword evidence="6" id="KW-0472">Membrane</keyword>
<dbReference type="EMBL" id="VFRP01000001">
    <property type="protein sequence ID" value="TPE53844.1"/>
    <property type="molecule type" value="Genomic_DNA"/>
</dbReference>
<dbReference type="GO" id="GO:0016887">
    <property type="term" value="F:ATP hydrolysis activity"/>
    <property type="evidence" value="ECO:0007669"/>
    <property type="project" value="InterPro"/>
</dbReference>
<dbReference type="Pfam" id="PF00005">
    <property type="entry name" value="ABC_tran"/>
    <property type="match status" value="1"/>
</dbReference>
<dbReference type="PROSITE" id="PS00211">
    <property type="entry name" value="ABC_TRANSPORTER_1"/>
    <property type="match status" value="1"/>
</dbReference>
<accession>A0A501WZG9</accession>
<evidence type="ECO:0000256" key="5">
    <source>
        <dbReference type="ARBA" id="ARBA00022967"/>
    </source>
</evidence>
<dbReference type="PROSITE" id="PS50893">
    <property type="entry name" value="ABC_TRANSPORTER_2"/>
    <property type="match status" value="1"/>
</dbReference>
<sequence length="227" mass="23246">MGFRVTDLSCARSGRAVLRGVGFAIPEGRARLLRGPNGAGKTTLLRVLAGLLAPSAGEAELDGARLAAEPERYGENLAYCGHLDSLKPQLTVGENLRFWAALFGGGPLGPAVAAFDLEPLLDRPVHACSAGQKRRAGLARLLLAPRRLWLLDEPTVSLDTAAVARLAAAIRAHCAGGGMALVATHLPLDLGPAGEGPGAGPVELAPVEAAELATGADGDPFLTGSWA</sequence>
<dbReference type="InterPro" id="IPR003439">
    <property type="entry name" value="ABC_transporter-like_ATP-bd"/>
</dbReference>
<evidence type="ECO:0000256" key="6">
    <source>
        <dbReference type="ARBA" id="ARBA00023136"/>
    </source>
</evidence>
<dbReference type="SUPFAM" id="SSF52540">
    <property type="entry name" value="P-loop containing nucleoside triphosphate hydrolases"/>
    <property type="match status" value="1"/>
</dbReference>
<dbReference type="Gene3D" id="3.40.50.300">
    <property type="entry name" value="P-loop containing nucleotide triphosphate hydrolases"/>
    <property type="match status" value="1"/>
</dbReference>
<comment type="caution">
    <text evidence="8">The sequence shown here is derived from an EMBL/GenBank/DDBJ whole genome shotgun (WGS) entry which is preliminary data.</text>
</comment>
<keyword evidence="5" id="KW-1278">Translocase</keyword>
<dbReference type="RefSeq" id="WP_140452423.1">
    <property type="nucleotide sequence ID" value="NZ_VFRP01000001.1"/>
</dbReference>
<dbReference type="InterPro" id="IPR027417">
    <property type="entry name" value="P-loop_NTPase"/>
</dbReference>
<reference evidence="8 9" key="1">
    <citation type="submission" date="2019-06" db="EMBL/GenBank/DDBJ databases">
        <title>A novel bacterium of genus Amaricoccus, isolated from marine sediment.</title>
        <authorList>
            <person name="Huang H."/>
            <person name="Mo K."/>
            <person name="Hu Y."/>
        </authorList>
    </citation>
    <scope>NUCLEOTIDE SEQUENCE [LARGE SCALE GENOMIC DNA]</scope>
    <source>
        <strain evidence="8 9">HB172011</strain>
    </source>
</reference>
<organism evidence="8 9">
    <name type="scientific">Amaricoccus solimangrovi</name>
    <dbReference type="NCBI Taxonomy" id="2589815"/>
    <lineage>
        <taxon>Bacteria</taxon>
        <taxon>Pseudomonadati</taxon>
        <taxon>Pseudomonadota</taxon>
        <taxon>Alphaproteobacteria</taxon>
        <taxon>Rhodobacterales</taxon>
        <taxon>Paracoccaceae</taxon>
        <taxon>Amaricoccus</taxon>
    </lineage>
</organism>
<name>A0A501WZG9_9RHOB</name>
<keyword evidence="2" id="KW-0547">Nucleotide-binding</keyword>
<dbReference type="GO" id="GO:0017004">
    <property type="term" value="P:cytochrome complex assembly"/>
    <property type="evidence" value="ECO:0007669"/>
    <property type="project" value="UniProtKB-KW"/>
</dbReference>
<feature type="domain" description="ABC transporter" evidence="7">
    <location>
        <begin position="3"/>
        <end position="226"/>
    </location>
</feature>
<keyword evidence="4 8" id="KW-0067">ATP-binding</keyword>
<dbReference type="Proteomes" id="UP000319255">
    <property type="component" value="Unassembled WGS sequence"/>
</dbReference>
<proteinExistence type="predicted"/>
<dbReference type="InterPro" id="IPR003593">
    <property type="entry name" value="AAA+_ATPase"/>
</dbReference>
<keyword evidence="9" id="KW-1185">Reference proteome</keyword>
<evidence type="ECO:0000259" key="7">
    <source>
        <dbReference type="PROSITE" id="PS50893"/>
    </source>
</evidence>
<protein>
    <submittedName>
        <fullName evidence="8">Heme ABC exporter ATP-binding protein CcmA</fullName>
    </submittedName>
</protein>
<keyword evidence="3" id="KW-0201">Cytochrome c-type biogenesis</keyword>
<dbReference type="GO" id="GO:0005524">
    <property type="term" value="F:ATP binding"/>
    <property type="evidence" value="ECO:0007669"/>
    <property type="project" value="UniProtKB-KW"/>
</dbReference>
<dbReference type="InterPro" id="IPR005895">
    <property type="entry name" value="ABC_transptr_haem_export_CcmA"/>
</dbReference>
<dbReference type="OrthoDB" id="9800654at2"/>
<dbReference type="PANTHER" id="PTHR43499:SF1">
    <property type="entry name" value="ABC TRANSPORTER I FAMILY MEMBER 1"/>
    <property type="match status" value="1"/>
</dbReference>
<evidence type="ECO:0000256" key="2">
    <source>
        <dbReference type="ARBA" id="ARBA00022741"/>
    </source>
</evidence>